<protein>
    <recommendedName>
        <fullName evidence="3">NUDIX hydrolase</fullName>
    </recommendedName>
</protein>
<organism evidence="1 2">
    <name type="scientific">Microbacterium esteraromaticum</name>
    <dbReference type="NCBI Taxonomy" id="57043"/>
    <lineage>
        <taxon>Bacteria</taxon>
        <taxon>Bacillati</taxon>
        <taxon>Actinomycetota</taxon>
        <taxon>Actinomycetes</taxon>
        <taxon>Micrococcales</taxon>
        <taxon>Microbacteriaceae</taxon>
        <taxon>Microbacterium</taxon>
    </lineage>
</organism>
<gene>
    <name evidence="1" type="ORF">FVO59_04630</name>
</gene>
<accession>A0A7D7WG00</accession>
<reference evidence="1 2" key="1">
    <citation type="journal article" date="2020" name="Front. Microbiol.">
        <title>Design of Bacterial Strain-Specific qPCR Assays Using NGS Data and Publicly Available Resources and Its Application to Track Biocontrol Strains.</title>
        <authorList>
            <person name="Hernandez I."/>
            <person name="Sant C."/>
            <person name="Martinez R."/>
            <person name="Fernandez C."/>
        </authorList>
    </citation>
    <scope>NUCLEOTIDE SEQUENCE [LARGE SCALE GENOMIC DNA]</scope>
    <source>
        <strain evidence="1 2">B24</strain>
    </source>
</reference>
<dbReference type="Proteomes" id="UP000515708">
    <property type="component" value="Chromosome"/>
</dbReference>
<sequence length="169" mass="18385">MSDERLIATVPAAPWLPHGSHAEAWAGHECLVPDPCIIVRLLLVRHTTRGVEFFCVPTPRGLDLPSLPLSAGSAGVSTTEGVSSLASKTLGRADIEHRCVGYIRNVVPEGDADYPHPKPWAHVPVFVPTKGTEPVCEGSWVSLDDARPELQGRHWLPIVEHHLSTFATR</sequence>
<evidence type="ECO:0000313" key="2">
    <source>
        <dbReference type="Proteomes" id="UP000515708"/>
    </source>
</evidence>
<name>A0A7D7WG00_9MICO</name>
<proteinExistence type="predicted"/>
<dbReference type="EMBL" id="CP043732">
    <property type="protein sequence ID" value="QMU96574.1"/>
    <property type="molecule type" value="Genomic_DNA"/>
</dbReference>
<dbReference type="AlphaFoldDB" id="A0A7D7WG00"/>
<evidence type="ECO:0000313" key="1">
    <source>
        <dbReference type="EMBL" id="QMU96574.1"/>
    </source>
</evidence>
<dbReference type="RefSeq" id="WP_182255121.1">
    <property type="nucleotide sequence ID" value="NZ_CP043732.1"/>
</dbReference>
<evidence type="ECO:0008006" key="3">
    <source>
        <dbReference type="Google" id="ProtNLM"/>
    </source>
</evidence>